<dbReference type="Proteomes" id="UP000094936">
    <property type="component" value="Unassembled WGS sequence"/>
</dbReference>
<dbReference type="InterPro" id="IPR009364">
    <property type="entry name" value="YdaT-like"/>
</dbReference>
<proteinExistence type="predicted"/>
<gene>
    <name evidence="1" type="ORF">A8L45_21505</name>
</gene>
<dbReference type="STRING" id="1080227.A8L45_21505"/>
<keyword evidence="2" id="KW-1185">Reference proteome</keyword>
<dbReference type="OrthoDB" id="5815883at2"/>
<evidence type="ECO:0000313" key="1">
    <source>
        <dbReference type="EMBL" id="ODA29879.1"/>
    </source>
</evidence>
<dbReference type="RefSeq" id="WP_068905411.1">
    <property type="nucleotide sequence ID" value="NZ_JBHUIF010000013.1"/>
</dbReference>
<dbReference type="Pfam" id="PF06254">
    <property type="entry name" value="YdaT_toxin"/>
    <property type="match status" value="1"/>
</dbReference>
<dbReference type="Gene3D" id="1.10.3600.10">
    <property type="entry name" value="Putative bacterial toxin ydaT"/>
    <property type="match status" value="1"/>
</dbReference>
<comment type="caution">
    <text evidence="1">The sequence shown here is derived from an EMBL/GenBank/DDBJ whole genome shotgun (WGS) entry which is preliminary data.</text>
</comment>
<sequence length="184" mass="20397">MTTQSFKAVIRNAVEGWRTQVSKDYIATNIARQYHTLTLAEEIDAQRKTLLKPPGADDKNNQQNFFRYLERTSIEAKATILDLLPAILAAMPKARGVDMLNTFLNPLGFTVAEIGSNSTAANRDKLLAEMSKESSEALSAILLLPENASLQQLRAAYKEVQESEGAHKPALEYIEALMQHKHAA</sequence>
<accession>A0A1C3E9N3</accession>
<protein>
    <submittedName>
        <fullName evidence="1">Uncharacterized protein</fullName>
    </submittedName>
</protein>
<evidence type="ECO:0000313" key="2">
    <source>
        <dbReference type="Proteomes" id="UP000094936"/>
    </source>
</evidence>
<organism evidence="1 2">
    <name type="scientific">Veronia pacifica</name>
    <dbReference type="NCBI Taxonomy" id="1080227"/>
    <lineage>
        <taxon>Bacteria</taxon>
        <taxon>Pseudomonadati</taxon>
        <taxon>Pseudomonadota</taxon>
        <taxon>Gammaproteobacteria</taxon>
        <taxon>Vibrionales</taxon>
        <taxon>Vibrionaceae</taxon>
        <taxon>Veronia</taxon>
    </lineage>
</organism>
<dbReference type="EMBL" id="LYBM01000061">
    <property type="protein sequence ID" value="ODA29879.1"/>
    <property type="molecule type" value="Genomic_DNA"/>
</dbReference>
<dbReference type="AlphaFoldDB" id="A0A1C3E9N3"/>
<name>A0A1C3E9N3_9GAMM</name>
<dbReference type="InterPro" id="IPR037042">
    <property type="entry name" value="YdaT-like_sf"/>
</dbReference>
<reference evidence="1 2" key="1">
    <citation type="submission" date="2016-05" db="EMBL/GenBank/DDBJ databases">
        <title>Genomic Taxonomy of the Vibrionaceae.</title>
        <authorList>
            <person name="Gomez-Gil B."/>
            <person name="Enciso-Ibarra J."/>
        </authorList>
    </citation>
    <scope>NUCLEOTIDE SEQUENCE [LARGE SCALE GENOMIC DNA]</scope>
    <source>
        <strain evidence="1 2">CAIM 1920</strain>
    </source>
</reference>